<dbReference type="EMBL" id="JACJJC010000099">
    <property type="protein sequence ID" value="MBM6705084.1"/>
    <property type="molecule type" value="Genomic_DNA"/>
</dbReference>
<accession>A0ABS2DUW0</accession>
<proteinExistence type="predicted"/>
<evidence type="ECO:0000313" key="1">
    <source>
        <dbReference type="EMBL" id="MBM6705084.1"/>
    </source>
</evidence>
<organism evidence="1 2">
    <name type="scientific">Sutterella massiliensis</name>
    <dbReference type="NCBI Taxonomy" id="1816689"/>
    <lineage>
        <taxon>Bacteria</taxon>
        <taxon>Pseudomonadati</taxon>
        <taxon>Pseudomonadota</taxon>
        <taxon>Betaproteobacteria</taxon>
        <taxon>Burkholderiales</taxon>
        <taxon>Sutterellaceae</taxon>
        <taxon>Sutterella</taxon>
    </lineage>
</organism>
<dbReference type="RefSeq" id="WP_205104749.1">
    <property type="nucleotide sequence ID" value="NZ_JACJJC010000099.1"/>
</dbReference>
<name>A0ABS2DUW0_9BURK</name>
<reference evidence="1 2" key="1">
    <citation type="journal article" date="2021" name="Sci. Rep.">
        <title>The distribution of antibiotic resistance genes in chicken gut microbiota commensals.</title>
        <authorList>
            <person name="Juricova H."/>
            <person name="Matiasovicova J."/>
            <person name="Kubasova T."/>
            <person name="Cejkova D."/>
            <person name="Rychlik I."/>
        </authorList>
    </citation>
    <scope>NUCLEOTIDE SEQUENCE [LARGE SCALE GENOMIC DNA]</scope>
    <source>
        <strain evidence="1 2">An829</strain>
    </source>
</reference>
<feature type="non-terminal residue" evidence="1">
    <location>
        <position position="145"/>
    </location>
</feature>
<sequence>MIYDEADVTGKEGQAEYGEEAFDWDELNDVSAIELRRAVNPVDLENAEHRFVRNVYNNVAGHINALKLRALIVADKVVAAEKLARKDKETRSNVRCRVRVTTSNTLEISWYKLHSFRISESAAVVTGKTYRKTVDGKQITYMVKG</sequence>
<comment type="caution">
    <text evidence="1">The sequence shown here is derived from an EMBL/GenBank/DDBJ whole genome shotgun (WGS) entry which is preliminary data.</text>
</comment>
<gene>
    <name evidence="1" type="ORF">H6A60_11470</name>
</gene>
<evidence type="ECO:0000313" key="2">
    <source>
        <dbReference type="Proteomes" id="UP000715095"/>
    </source>
</evidence>
<dbReference type="Proteomes" id="UP000715095">
    <property type="component" value="Unassembled WGS sequence"/>
</dbReference>
<protein>
    <submittedName>
        <fullName evidence="1">Uncharacterized protein</fullName>
    </submittedName>
</protein>
<keyword evidence="2" id="KW-1185">Reference proteome</keyword>